<organism evidence="2 3">
    <name type="scientific">Thermocatellispora tengchongensis</name>
    <dbReference type="NCBI Taxonomy" id="1073253"/>
    <lineage>
        <taxon>Bacteria</taxon>
        <taxon>Bacillati</taxon>
        <taxon>Actinomycetota</taxon>
        <taxon>Actinomycetes</taxon>
        <taxon>Streptosporangiales</taxon>
        <taxon>Streptosporangiaceae</taxon>
        <taxon>Thermocatellispora</taxon>
    </lineage>
</organism>
<comment type="caution">
    <text evidence="2">The sequence shown here is derived from an EMBL/GenBank/DDBJ whole genome shotgun (WGS) entry which is preliminary data.</text>
</comment>
<accession>A0A840PBH7</accession>
<name>A0A840PBH7_9ACTN</name>
<sequence>MQIIEVTELAGVRSAVMTFRHPAARLRFVLYPMIHVGEPEFYAQVQEELRGCDIVLAEGVNGLSLSMRARIASYRLVTKNDRFALVPQHIDYAGLDAAVIRADMTGREFTALWRKIPLVSRILSLVLFLFYSTGMRLFGSRRLIARALTTDDDPSRPPQDPDAVYDLIVTRRDEVLLRAATELHRERGADDLVVAVVWGAGHMPGLIKGLWALGYRVQDAHWLTVFSLHHDHEAPPRPPGRGTA</sequence>
<protein>
    <recommendedName>
        <fullName evidence="4">TraB/GumN family protein</fullName>
    </recommendedName>
</protein>
<evidence type="ECO:0000313" key="2">
    <source>
        <dbReference type="EMBL" id="MBB5136602.1"/>
    </source>
</evidence>
<keyword evidence="1" id="KW-1133">Transmembrane helix</keyword>
<dbReference type="RefSeq" id="WP_185053499.1">
    <property type="nucleotide sequence ID" value="NZ_BAABIX010000008.1"/>
</dbReference>
<evidence type="ECO:0000256" key="1">
    <source>
        <dbReference type="SAM" id="Phobius"/>
    </source>
</evidence>
<dbReference type="EMBL" id="JACHGN010000015">
    <property type="protein sequence ID" value="MBB5136602.1"/>
    <property type="molecule type" value="Genomic_DNA"/>
</dbReference>
<feature type="transmembrane region" description="Helical" evidence="1">
    <location>
        <begin position="118"/>
        <end position="138"/>
    </location>
</feature>
<proteinExistence type="predicted"/>
<dbReference type="Proteomes" id="UP000578449">
    <property type="component" value="Unassembled WGS sequence"/>
</dbReference>
<reference evidence="2 3" key="1">
    <citation type="submission" date="2020-08" db="EMBL/GenBank/DDBJ databases">
        <title>Genomic Encyclopedia of Type Strains, Phase IV (KMG-IV): sequencing the most valuable type-strain genomes for metagenomic binning, comparative biology and taxonomic classification.</title>
        <authorList>
            <person name="Goeker M."/>
        </authorList>
    </citation>
    <scope>NUCLEOTIDE SEQUENCE [LARGE SCALE GENOMIC DNA]</scope>
    <source>
        <strain evidence="2 3">DSM 45615</strain>
    </source>
</reference>
<evidence type="ECO:0008006" key="4">
    <source>
        <dbReference type="Google" id="ProtNLM"/>
    </source>
</evidence>
<keyword evidence="1" id="KW-0472">Membrane</keyword>
<keyword evidence="3" id="KW-1185">Reference proteome</keyword>
<keyword evidence="1" id="KW-0812">Transmembrane</keyword>
<gene>
    <name evidence="2" type="ORF">HNP84_006353</name>
</gene>
<dbReference type="AlphaFoldDB" id="A0A840PBH7"/>
<evidence type="ECO:0000313" key="3">
    <source>
        <dbReference type="Proteomes" id="UP000578449"/>
    </source>
</evidence>